<sequence>MVSSIVPNLTICPLSILGLEVGYDDYGEPSIEPEQVLQAAEKVAEIRPSQAHCLIHEEALINYRILGERAVSIINKHGPFVQDDDYPSILHVILERERRERLLDPERSEPLALFDSPAHESKFVVCHVCWAVIYRTDVEGHMVNEHTGYCMICEQHIQAQDKGLLDHMKNQHQYCSLCLGIQDIGEYYEHLKTDHLSQCRVCHIQFKSHKLVSQHLREQHEWDIYLHDDKELGGPPKTETCPLERCAMKIFPDGLRQHIFGEGKARHALKPCLHCPTAQRINVLSEHLTRYHSWFCCERRHMDPTEYDVHRWIEHAVHGENTTLDEVTAERDSGKETGGE</sequence>
<dbReference type="AlphaFoldDB" id="A0A167V9Q5"/>
<comment type="caution">
    <text evidence="2">The sequence shown here is derived from an EMBL/GenBank/DDBJ whole genome shotgun (WGS) entry which is preliminary data.</text>
</comment>
<organism evidence="2 3">
    <name type="scientific">Akanthomyces lecanii RCEF 1005</name>
    <dbReference type="NCBI Taxonomy" id="1081108"/>
    <lineage>
        <taxon>Eukaryota</taxon>
        <taxon>Fungi</taxon>
        <taxon>Dikarya</taxon>
        <taxon>Ascomycota</taxon>
        <taxon>Pezizomycotina</taxon>
        <taxon>Sordariomycetes</taxon>
        <taxon>Hypocreomycetidae</taxon>
        <taxon>Hypocreales</taxon>
        <taxon>Cordycipitaceae</taxon>
        <taxon>Akanthomyces</taxon>
        <taxon>Cordyceps confragosa</taxon>
    </lineage>
</organism>
<keyword evidence="3" id="KW-1185">Reference proteome</keyword>
<dbReference type="Proteomes" id="UP000076881">
    <property type="component" value="Unassembled WGS sequence"/>
</dbReference>
<protein>
    <recommendedName>
        <fullName evidence="1">C2H2-type domain-containing protein</fullName>
    </recommendedName>
</protein>
<dbReference type="PROSITE" id="PS00028">
    <property type="entry name" value="ZINC_FINGER_C2H2_1"/>
    <property type="match status" value="1"/>
</dbReference>
<dbReference type="EMBL" id="AZHF01000017">
    <property type="protein sequence ID" value="OAA62380.1"/>
    <property type="molecule type" value="Genomic_DNA"/>
</dbReference>
<proteinExistence type="predicted"/>
<evidence type="ECO:0000259" key="1">
    <source>
        <dbReference type="PROSITE" id="PS00028"/>
    </source>
</evidence>
<accession>A0A167V9Q5</accession>
<evidence type="ECO:0000313" key="2">
    <source>
        <dbReference type="EMBL" id="OAA62380.1"/>
    </source>
</evidence>
<name>A0A167V9Q5_CORDF</name>
<evidence type="ECO:0000313" key="3">
    <source>
        <dbReference type="Proteomes" id="UP000076881"/>
    </source>
</evidence>
<feature type="domain" description="C2H2-type" evidence="1">
    <location>
        <begin position="199"/>
        <end position="220"/>
    </location>
</feature>
<gene>
    <name evidence="2" type="ORF">LEL_10716</name>
</gene>
<reference evidence="2 3" key="1">
    <citation type="journal article" date="2016" name="Genome Biol. Evol.">
        <title>Divergent and convergent evolution of fungal pathogenicity.</title>
        <authorList>
            <person name="Shang Y."/>
            <person name="Xiao G."/>
            <person name="Zheng P."/>
            <person name="Cen K."/>
            <person name="Zhan S."/>
            <person name="Wang C."/>
        </authorList>
    </citation>
    <scope>NUCLEOTIDE SEQUENCE [LARGE SCALE GENOMIC DNA]</scope>
    <source>
        <strain evidence="2 3">RCEF 1005</strain>
    </source>
</reference>
<dbReference type="InterPro" id="IPR013087">
    <property type="entry name" value="Znf_C2H2_type"/>
</dbReference>